<name>A0A0L0RW00_ALLM3</name>
<dbReference type="EMBL" id="GG745328">
    <property type="protein sequence ID" value="KNE54468.1"/>
    <property type="molecule type" value="Genomic_DNA"/>
</dbReference>
<evidence type="ECO:0000313" key="2">
    <source>
        <dbReference type="Proteomes" id="UP000054350"/>
    </source>
</evidence>
<gene>
    <name evidence="1" type="ORF">AMAG_17672</name>
</gene>
<dbReference type="AlphaFoldDB" id="A0A0L0RW00"/>
<proteinExistence type="predicted"/>
<protein>
    <submittedName>
        <fullName evidence="1">Uncharacterized protein</fullName>
    </submittedName>
</protein>
<keyword evidence="2" id="KW-1185">Reference proteome</keyword>
<dbReference type="VEuPathDB" id="FungiDB:AMAG_17672"/>
<evidence type="ECO:0000313" key="1">
    <source>
        <dbReference type="EMBL" id="KNE54468.1"/>
    </source>
</evidence>
<sequence length="105" mass="11625">MTLALVRSWTAARLIQVGVPEAASGARMREKELAQIAYDAVEKVGEDADEVREIAQVLDAAHKARMTVERDLWTRCRLRGRAPATKLAEVVLDGKTAARRARGRE</sequence>
<accession>A0A0L0RW00</accession>
<dbReference type="Proteomes" id="UP000054350">
    <property type="component" value="Unassembled WGS sequence"/>
</dbReference>
<reference evidence="2" key="2">
    <citation type="submission" date="2009-11" db="EMBL/GenBank/DDBJ databases">
        <title>The Genome Sequence of Allomyces macrogynus strain ATCC 38327.</title>
        <authorList>
            <consortium name="The Broad Institute Genome Sequencing Platform"/>
            <person name="Russ C."/>
            <person name="Cuomo C."/>
            <person name="Shea T."/>
            <person name="Young S.K."/>
            <person name="Zeng Q."/>
            <person name="Koehrsen M."/>
            <person name="Haas B."/>
            <person name="Borodovsky M."/>
            <person name="Guigo R."/>
            <person name="Alvarado L."/>
            <person name="Berlin A."/>
            <person name="Borenstein D."/>
            <person name="Chen Z."/>
            <person name="Engels R."/>
            <person name="Freedman E."/>
            <person name="Gellesch M."/>
            <person name="Goldberg J."/>
            <person name="Griggs A."/>
            <person name="Gujja S."/>
            <person name="Heiman D."/>
            <person name="Hepburn T."/>
            <person name="Howarth C."/>
            <person name="Jen D."/>
            <person name="Larson L."/>
            <person name="Lewis B."/>
            <person name="Mehta T."/>
            <person name="Park D."/>
            <person name="Pearson M."/>
            <person name="Roberts A."/>
            <person name="Saif S."/>
            <person name="Shenoy N."/>
            <person name="Sisk P."/>
            <person name="Stolte C."/>
            <person name="Sykes S."/>
            <person name="Walk T."/>
            <person name="White J."/>
            <person name="Yandava C."/>
            <person name="Burger G."/>
            <person name="Gray M.W."/>
            <person name="Holland P.W.H."/>
            <person name="King N."/>
            <person name="Lang F.B.F."/>
            <person name="Roger A.J."/>
            <person name="Ruiz-Trillo I."/>
            <person name="Lander E."/>
            <person name="Nusbaum C."/>
        </authorList>
    </citation>
    <scope>NUCLEOTIDE SEQUENCE [LARGE SCALE GENOMIC DNA]</scope>
    <source>
        <strain evidence="2">ATCC 38327</strain>
    </source>
</reference>
<reference evidence="1 2" key="1">
    <citation type="submission" date="2009-11" db="EMBL/GenBank/DDBJ databases">
        <title>Annotation of Allomyces macrogynus ATCC 38327.</title>
        <authorList>
            <consortium name="The Broad Institute Genome Sequencing Platform"/>
            <person name="Russ C."/>
            <person name="Cuomo C."/>
            <person name="Burger G."/>
            <person name="Gray M.W."/>
            <person name="Holland P.W.H."/>
            <person name="King N."/>
            <person name="Lang F.B.F."/>
            <person name="Roger A.J."/>
            <person name="Ruiz-Trillo I."/>
            <person name="Young S.K."/>
            <person name="Zeng Q."/>
            <person name="Gargeya S."/>
            <person name="Fitzgerald M."/>
            <person name="Haas B."/>
            <person name="Abouelleil A."/>
            <person name="Alvarado L."/>
            <person name="Arachchi H.M."/>
            <person name="Berlin A."/>
            <person name="Chapman S.B."/>
            <person name="Gearin G."/>
            <person name="Goldberg J."/>
            <person name="Griggs A."/>
            <person name="Gujja S."/>
            <person name="Hansen M."/>
            <person name="Heiman D."/>
            <person name="Howarth C."/>
            <person name="Larimer J."/>
            <person name="Lui A."/>
            <person name="MacDonald P.J.P."/>
            <person name="McCowen C."/>
            <person name="Montmayeur A."/>
            <person name="Murphy C."/>
            <person name="Neiman D."/>
            <person name="Pearson M."/>
            <person name="Priest M."/>
            <person name="Roberts A."/>
            <person name="Saif S."/>
            <person name="Shea T."/>
            <person name="Sisk P."/>
            <person name="Stolte C."/>
            <person name="Sykes S."/>
            <person name="Wortman J."/>
            <person name="Nusbaum C."/>
            <person name="Birren B."/>
        </authorList>
    </citation>
    <scope>NUCLEOTIDE SEQUENCE [LARGE SCALE GENOMIC DNA]</scope>
    <source>
        <strain evidence="1 2">ATCC 38327</strain>
    </source>
</reference>
<organism evidence="1 2">
    <name type="scientific">Allomyces macrogynus (strain ATCC 38327)</name>
    <name type="common">Allomyces javanicus var. macrogynus</name>
    <dbReference type="NCBI Taxonomy" id="578462"/>
    <lineage>
        <taxon>Eukaryota</taxon>
        <taxon>Fungi</taxon>
        <taxon>Fungi incertae sedis</taxon>
        <taxon>Blastocladiomycota</taxon>
        <taxon>Blastocladiomycetes</taxon>
        <taxon>Blastocladiales</taxon>
        <taxon>Blastocladiaceae</taxon>
        <taxon>Allomyces</taxon>
    </lineage>
</organism>